<organism evidence="1">
    <name type="scientific">Prevotella amnii</name>
    <dbReference type="NCBI Taxonomy" id="419005"/>
    <lineage>
        <taxon>Bacteria</taxon>
        <taxon>Pseudomonadati</taxon>
        <taxon>Bacteroidota</taxon>
        <taxon>Bacteroidia</taxon>
        <taxon>Bacteroidales</taxon>
        <taxon>Prevotellaceae</taxon>
        <taxon>Prevotella</taxon>
    </lineage>
</organism>
<evidence type="ECO:0000313" key="2">
    <source>
        <dbReference type="Proteomes" id="UP000070531"/>
    </source>
</evidence>
<protein>
    <recommendedName>
        <fullName evidence="3">Helix-turn-helix domain-containing protein</fullName>
    </recommendedName>
</protein>
<evidence type="ECO:0000313" key="1">
    <source>
        <dbReference type="EMBL" id="KXB78734.1"/>
    </source>
</evidence>
<dbReference type="PATRIC" id="fig|419005.5.peg.862"/>
<dbReference type="Proteomes" id="UP000070531">
    <property type="component" value="Unassembled WGS sequence"/>
</dbReference>
<dbReference type="AlphaFoldDB" id="A0A134BFL1"/>
<evidence type="ECO:0008006" key="3">
    <source>
        <dbReference type="Google" id="ProtNLM"/>
    </source>
</evidence>
<reference evidence="1 2" key="1">
    <citation type="submission" date="2016-01" db="EMBL/GenBank/DDBJ databases">
        <authorList>
            <person name="Oliw E.H."/>
        </authorList>
    </citation>
    <scope>NUCLEOTIDE SEQUENCE [LARGE SCALE GENOMIC DNA]</scope>
    <source>
        <strain evidence="1 2">DNF00307</strain>
    </source>
</reference>
<comment type="caution">
    <text evidence="1">The sequence shown here is derived from an EMBL/GenBank/DDBJ whole genome shotgun (WGS) entry which is preliminary data.</text>
</comment>
<proteinExistence type="predicted"/>
<accession>A0A134BFL1</accession>
<dbReference type="EMBL" id="LSDL01000038">
    <property type="protein sequence ID" value="KXB78734.1"/>
    <property type="molecule type" value="Genomic_DNA"/>
</dbReference>
<name>A0A134BFL1_9BACT</name>
<dbReference type="RefSeq" id="WP_060932807.1">
    <property type="nucleotide sequence ID" value="NZ_KQ960502.1"/>
</dbReference>
<gene>
    <name evidence="1" type="ORF">HMPREF1860_00860</name>
</gene>
<dbReference type="STRING" id="419005.HMPREF1860_00860"/>
<sequence length="70" mass="8304">MTEREINKLAELISSKMLKANDRFMDRKAAAKYLCLSVSSLKQNKKIPCFKKDGKVFYRQSELYNYMMTR</sequence>